<sequence length="72" mass="8502">IKVKIKLLSMKYIIQKSSSRGEMEIMKPFIGCNHWHPDEKNHRVQKIRPGYNIELLKDLFENNGTLSTYKVN</sequence>
<accession>A0ABN7VXZ3</accession>
<organism evidence="1 2">
    <name type="scientific">Gigaspora margarita</name>
    <dbReference type="NCBI Taxonomy" id="4874"/>
    <lineage>
        <taxon>Eukaryota</taxon>
        <taxon>Fungi</taxon>
        <taxon>Fungi incertae sedis</taxon>
        <taxon>Mucoromycota</taxon>
        <taxon>Glomeromycotina</taxon>
        <taxon>Glomeromycetes</taxon>
        <taxon>Diversisporales</taxon>
        <taxon>Gigasporaceae</taxon>
        <taxon>Gigaspora</taxon>
    </lineage>
</organism>
<protein>
    <submittedName>
        <fullName evidence="1">22791_t:CDS:1</fullName>
    </submittedName>
</protein>
<evidence type="ECO:0000313" key="2">
    <source>
        <dbReference type="Proteomes" id="UP000789901"/>
    </source>
</evidence>
<proteinExistence type="predicted"/>
<feature type="non-terminal residue" evidence="1">
    <location>
        <position position="1"/>
    </location>
</feature>
<keyword evidence="2" id="KW-1185">Reference proteome</keyword>
<gene>
    <name evidence="1" type="ORF">GMARGA_LOCUS24106</name>
</gene>
<reference evidence="1 2" key="1">
    <citation type="submission" date="2021-06" db="EMBL/GenBank/DDBJ databases">
        <authorList>
            <person name="Kallberg Y."/>
            <person name="Tangrot J."/>
            <person name="Rosling A."/>
        </authorList>
    </citation>
    <scope>NUCLEOTIDE SEQUENCE [LARGE SCALE GENOMIC DNA]</scope>
    <source>
        <strain evidence="1 2">120-4 pot B 10/14</strain>
    </source>
</reference>
<evidence type="ECO:0000313" key="1">
    <source>
        <dbReference type="EMBL" id="CAG8805492.1"/>
    </source>
</evidence>
<dbReference type="Proteomes" id="UP000789901">
    <property type="component" value="Unassembled WGS sequence"/>
</dbReference>
<comment type="caution">
    <text evidence="1">The sequence shown here is derived from an EMBL/GenBank/DDBJ whole genome shotgun (WGS) entry which is preliminary data.</text>
</comment>
<name>A0ABN7VXZ3_GIGMA</name>
<dbReference type="EMBL" id="CAJVQB010025070">
    <property type="protein sequence ID" value="CAG8805492.1"/>
    <property type="molecule type" value="Genomic_DNA"/>
</dbReference>